<feature type="short sequence motif" description="Cysteine switch" evidence="11">
    <location>
        <begin position="118"/>
        <end position="148"/>
    </location>
</feature>
<evidence type="ECO:0000256" key="10">
    <source>
        <dbReference type="PIRSR" id="PIRSR621190-2"/>
    </source>
</evidence>
<dbReference type="EMBL" id="JAJJMA010313414">
    <property type="protein sequence ID" value="MCL7049211.1"/>
    <property type="molecule type" value="Genomic_DNA"/>
</dbReference>
<keyword evidence="16" id="KW-1185">Reference proteome</keyword>
<dbReference type="InterPro" id="IPR021158">
    <property type="entry name" value="Pept_M10A_Zn_BS"/>
</dbReference>
<feature type="binding site" evidence="10">
    <location>
        <position position="239"/>
    </location>
    <ligand>
        <name>Zn(2+)</name>
        <dbReference type="ChEBI" id="CHEBI:29105"/>
        <label>2</label>
        <note>catalytic</note>
    </ligand>
</feature>
<feature type="binding site" evidence="10">
    <location>
        <position position="220"/>
    </location>
    <ligand>
        <name>Zn(2+)</name>
        <dbReference type="ChEBI" id="CHEBI:29105"/>
        <label>1</label>
    </ligand>
</feature>
<feature type="region of interest" description="Disordered" evidence="12">
    <location>
        <begin position="123"/>
        <end position="144"/>
    </location>
</feature>
<feature type="binding site" evidence="10">
    <location>
        <position position="227"/>
    </location>
    <ligand>
        <name>Ca(2+)</name>
        <dbReference type="ChEBI" id="CHEBI:29108"/>
        <label>3</label>
    </ligand>
</feature>
<feature type="binding site" evidence="10">
    <location>
        <position position="210"/>
    </location>
    <ligand>
        <name>Ca(2+)</name>
        <dbReference type="ChEBI" id="CHEBI:29108"/>
        <label>2</label>
    </ligand>
</feature>
<dbReference type="SMART" id="SM00235">
    <property type="entry name" value="ZnMc"/>
    <property type="match status" value="1"/>
</dbReference>
<keyword evidence="5" id="KW-0378">Hydrolase</keyword>
<dbReference type="InterPro" id="IPR021190">
    <property type="entry name" value="Pept_M10A"/>
</dbReference>
<dbReference type="SUPFAM" id="SSF55486">
    <property type="entry name" value="Metalloproteases ('zincins'), catalytic domain"/>
    <property type="match status" value="1"/>
</dbReference>
<dbReference type="Pfam" id="PF01471">
    <property type="entry name" value="PG_binding_1"/>
    <property type="match status" value="1"/>
</dbReference>
<feature type="binding site" evidence="10">
    <location>
        <position position="235"/>
    </location>
    <ligand>
        <name>Zn(2+)</name>
        <dbReference type="ChEBI" id="CHEBI:29105"/>
        <label>2</label>
        <note>catalytic</note>
    </ligand>
</feature>
<dbReference type="InterPro" id="IPR036365">
    <property type="entry name" value="PGBD-like_sf"/>
</dbReference>
<evidence type="ECO:0000256" key="8">
    <source>
        <dbReference type="ARBA" id="ARBA00023145"/>
    </source>
</evidence>
<evidence type="ECO:0000256" key="3">
    <source>
        <dbReference type="ARBA" id="ARBA00022723"/>
    </source>
</evidence>
<feature type="binding site" evidence="10">
    <location>
        <position position="222"/>
    </location>
    <ligand>
        <name>Zn(2+)</name>
        <dbReference type="ChEBI" id="CHEBI:29105"/>
        <label>1</label>
    </ligand>
</feature>
<evidence type="ECO:0000256" key="11">
    <source>
        <dbReference type="PIRSR" id="PIRSR621190-5"/>
    </source>
</evidence>
<dbReference type="PROSITE" id="PS00546">
    <property type="entry name" value="CYSTEINE_SWITCH"/>
    <property type="match status" value="1"/>
</dbReference>
<name>A0AA41VXE8_PAPNU</name>
<evidence type="ECO:0000256" key="5">
    <source>
        <dbReference type="ARBA" id="ARBA00022801"/>
    </source>
</evidence>
<dbReference type="SUPFAM" id="SSF47090">
    <property type="entry name" value="PGBD-like"/>
    <property type="match status" value="1"/>
</dbReference>
<dbReference type="InterPro" id="IPR006026">
    <property type="entry name" value="Peptidase_Metallo"/>
</dbReference>
<keyword evidence="13" id="KW-0812">Transmembrane</keyword>
<keyword evidence="3 10" id="KW-0479">Metal-binding</keyword>
<keyword evidence="2" id="KW-0645">Protease</keyword>
<feature type="compositionally biased region" description="Basic residues" evidence="12">
    <location>
        <begin position="130"/>
        <end position="139"/>
    </location>
</feature>
<feature type="binding site" evidence="10">
    <location>
        <position position="253"/>
    </location>
    <ligand>
        <name>Zn(2+)</name>
        <dbReference type="ChEBI" id="CHEBI:29105"/>
        <label>2</label>
        <note>catalytic</note>
    </ligand>
</feature>
<dbReference type="AlphaFoldDB" id="A0AA41VXE8"/>
<dbReference type="GO" id="GO:0008270">
    <property type="term" value="F:zinc ion binding"/>
    <property type="evidence" value="ECO:0007669"/>
    <property type="project" value="InterPro"/>
</dbReference>
<evidence type="ECO:0000256" key="7">
    <source>
        <dbReference type="ARBA" id="ARBA00023049"/>
    </source>
</evidence>
<dbReference type="InterPro" id="IPR001818">
    <property type="entry name" value="Pept_M10_metallopeptidase"/>
</dbReference>
<dbReference type="GO" id="GO:0030198">
    <property type="term" value="P:extracellular matrix organization"/>
    <property type="evidence" value="ECO:0007669"/>
    <property type="project" value="TreeGrafter"/>
</dbReference>
<evidence type="ECO:0000256" key="9">
    <source>
        <dbReference type="PIRSR" id="PIRSR621190-1"/>
    </source>
</evidence>
<keyword evidence="4" id="KW-0732">Signal</keyword>
<evidence type="ECO:0000313" key="16">
    <source>
        <dbReference type="Proteomes" id="UP001177140"/>
    </source>
</evidence>
<evidence type="ECO:0000256" key="4">
    <source>
        <dbReference type="ARBA" id="ARBA00022729"/>
    </source>
</evidence>
<accession>A0AA41VXE8</accession>
<feature type="binding site" evidence="10">
    <location>
        <position position="245"/>
    </location>
    <ligand>
        <name>Zn(2+)</name>
        <dbReference type="ChEBI" id="CHEBI:29105"/>
        <label>2</label>
        <note>catalytic</note>
    </ligand>
</feature>
<evidence type="ECO:0000313" key="15">
    <source>
        <dbReference type="EMBL" id="MCL7049211.1"/>
    </source>
</evidence>
<proteinExistence type="inferred from homology"/>
<comment type="caution">
    <text evidence="15">The sequence shown here is derived from an EMBL/GenBank/DDBJ whole genome shotgun (WGS) entry which is preliminary data.</text>
</comment>
<dbReference type="Gene3D" id="3.40.390.10">
    <property type="entry name" value="Collagenase (Catalytic Domain)"/>
    <property type="match status" value="2"/>
</dbReference>
<dbReference type="GO" id="GO:0030574">
    <property type="term" value="P:collagen catabolic process"/>
    <property type="evidence" value="ECO:0007669"/>
    <property type="project" value="TreeGrafter"/>
</dbReference>
<keyword evidence="8" id="KW-0865">Zymogen</keyword>
<evidence type="ECO:0000256" key="2">
    <source>
        <dbReference type="ARBA" id="ARBA00022670"/>
    </source>
</evidence>
<dbReference type="Proteomes" id="UP001177140">
    <property type="component" value="Unassembled WGS sequence"/>
</dbReference>
<feature type="domain" description="Peptidase metallopeptidase" evidence="14">
    <location>
        <begin position="156"/>
        <end position="280"/>
    </location>
</feature>
<dbReference type="PANTHER" id="PTHR10201">
    <property type="entry name" value="MATRIX METALLOPROTEINASE"/>
    <property type="match status" value="1"/>
</dbReference>
<keyword evidence="10" id="KW-0106">Calcium</keyword>
<dbReference type="Pfam" id="PF00413">
    <property type="entry name" value="Peptidase_M10"/>
    <property type="match status" value="1"/>
</dbReference>
<sequence>MTNPKEAASLLQMTPFISLFLLAIFPYPIVSSKYFQSFDFPQQLDGCHKGQTVKSIHEIKQYLRKFGYLDVYNNHTEHEDNDEFDDILESGIRTYQFNYHLKATGKLDAQTVKQTRLPRCGVPDIVNGKRSGKKKHTKGGKSSSVHNVSHYSFFQGSPRWPSSKPHLTYQFSSTIPVTDLKTLKTVSSRAFARWAEVSHFTFSEATDEADIVIGFYSGDHGDGSSFDGPETVAVHEIGHLLGLEHSSEPKAIMYPTILFGSLKRQLHGDDVQGIRSLYGHLA</sequence>
<evidence type="ECO:0000259" key="14">
    <source>
        <dbReference type="SMART" id="SM00235"/>
    </source>
</evidence>
<dbReference type="GO" id="GO:0031012">
    <property type="term" value="C:extracellular matrix"/>
    <property type="evidence" value="ECO:0007669"/>
    <property type="project" value="InterPro"/>
</dbReference>
<protein>
    <recommendedName>
        <fullName evidence="14">Peptidase metallopeptidase domain-containing protein</fullName>
    </recommendedName>
</protein>
<evidence type="ECO:0000256" key="1">
    <source>
        <dbReference type="ARBA" id="ARBA00009614"/>
    </source>
</evidence>
<keyword evidence="6 10" id="KW-0862">Zinc</keyword>
<comment type="cofactor">
    <cofactor evidence="10">
        <name>Zn(2+)</name>
        <dbReference type="ChEBI" id="CHEBI:29105"/>
    </cofactor>
    <text evidence="10">Binds 2 Zn(2+) ions per subunit.</text>
</comment>
<organism evidence="15 16">
    <name type="scientific">Papaver nudicaule</name>
    <name type="common">Iceland poppy</name>
    <dbReference type="NCBI Taxonomy" id="74823"/>
    <lineage>
        <taxon>Eukaryota</taxon>
        <taxon>Viridiplantae</taxon>
        <taxon>Streptophyta</taxon>
        <taxon>Embryophyta</taxon>
        <taxon>Tracheophyta</taxon>
        <taxon>Spermatophyta</taxon>
        <taxon>Magnoliopsida</taxon>
        <taxon>Ranunculales</taxon>
        <taxon>Papaveraceae</taxon>
        <taxon>Papaveroideae</taxon>
        <taxon>Papaver</taxon>
    </lineage>
</organism>
<gene>
    <name evidence="15" type="ORF">MKW94_017877</name>
</gene>
<dbReference type="InterPro" id="IPR024079">
    <property type="entry name" value="MetalloPept_cat_dom_sf"/>
</dbReference>
<reference evidence="15" key="1">
    <citation type="submission" date="2022-03" db="EMBL/GenBank/DDBJ databases">
        <title>A functionally conserved STORR gene fusion in Papaver species that diverged 16.8 million years ago.</title>
        <authorList>
            <person name="Catania T."/>
        </authorList>
    </citation>
    <scope>NUCLEOTIDE SEQUENCE</scope>
    <source>
        <strain evidence="15">S-191538</strain>
    </source>
</reference>
<evidence type="ECO:0000256" key="6">
    <source>
        <dbReference type="ARBA" id="ARBA00022833"/>
    </source>
</evidence>
<feature type="active site" evidence="9">
    <location>
        <position position="236"/>
    </location>
</feature>
<comment type="cofactor">
    <cofactor evidence="10">
        <name>Ca(2+)</name>
        <dbReference type="ChEBI" id="CHEBI:29108"/>
    </cofactor>
    <text evidence="10">Can bind about 5 Ca(2+) ions per subunit.</text>
</comment>
<feature type="transmembrane region" description="Helical" evidence="13">
    <location>
        <begin position="7"/>
        <end position="27"/>
    </location>
</feature>
<dbReference type="PRINTS" id="PR00138">
    <property type="entry name" value="MATRIXIN"/>
</dbReference>
<evidence type="ECO:0000256" key="13">
    <source>
        <dbReference type="SAM" id="Phobius"/>
    </source>
</evidence>
<feature type="binding site" description="in inhibited form" evidence="10">
    <location>
        <position position="120"/>
    </location>
    <ligand>
        <name>Zn(2+)</name>
        <dbReference type="ChEBI" id="CHEBI:29105"/>
        <label>2</label>
        <note>catalytic</note>
    </ligand>
</feature>
<dbReference type="GO" id="GO:0006508">
    <property type="term" value="P:proteolysis"/>
    <property type="evidence" value="ECO:0007669"/>
    <property type="project" value="UniProtKB-KW"/>
</dbReference>
<keyword evidence="13" id="KW-0472">Membrane</keyword>
<dbReference type="GO" id="GO:0004222">
    <property type="term" value="F:metalloendopeptidase activity"/>
    <property type="evidence" value="ECO:0007669"/>
    <property type="project" value="InterPro"/>
</dbReference>
<comment type="similarity">
    <text evidence="1">Belongs to the peptidase M10A family. Matrix metalloproteinases (MMPs) subfamily.</text>
</comment>
<dbReference type="InterPro" id="IPR002477">
    <property type="entry name" value="Peptidoglycan-bd-like"/>
</dbReference>
<evidence type="ECO:0000256" key="12">
    <source>
        <dbReference type="SAM" id="MobiDB-lite"/>
    </source>
</evidence>
<dbReference type="PANTHER" id="PTHR10201:SF213">
    <property type="entry name" value="METALLOENDOPROTEINASE 2-MMP-LIKE"/>
    <property type="match status" value="1"/>
</dbReference>
<keyword evidence="7" id="KW-0482">Metalloprotease</keyword>
<feature type="binding site" evidence="10">
    <location>
        <position position="228"/>
    </location>
    <ligand>
        <name>Ca(2+)</name>
        <dbReference type="ChEBI" id="CHEBI:29108"/>
        <label>3</label>
    </ligand>
</feature>
<keyword evidence="13" id="KW-1133">Transmembrane helix</keyword>